<evidence type="ECO:0000259" key="1">
    <source>
        <dbReference type="Pfam" id="PF03992"/>
    </source>
</evidence>
<proteinExistence type="predicted"/>
<sequence>MFIVINRWQLKEGKEQQFEQGWGEIIQRNMLHYGAQGSRLHRAHDGSWISYSVWPSEDHWQAAHSIDDSDQEARLKMVDAIIRVYPPQTMVPMLDMLHEMQPEMDSLV</sequence>
<comment type="caution">
    <text evidence="2">The sequence shown here is derived from an EMBL/GenBank/DDBJ whole genome shotgun (WGS) entry which is preliminary data.</text>
</comment>
<dbReference type="Gene3D" id="3.30.70.100">
    <property type="match status" value="1"/>
</dbReference>
<dbReference type="EMBL" id="QPID01000005">
    <property type="protein sequence ID" value="RCU49969.1"/>
    <property type="molecule type" value="Genomic_DNA"/>
</dbReference>
<protein>
    <recommendedName>
        <fullName evidence="1">ABM domain-containing protein</fullName>
    </recommendedName>
</protein>
<dbReference type="OrthoDB" id="6105906at2"/>
<dbReference type="AlphaFoldDB" id="A0A368NKM8"/>
<dbReference type="InterPro" id="IPR007138">
    <property type="entry name" value="ABM_dom"/>
</dbReference>
<feature type="domain" description="ABM" evidence="1">
    <location>
        <begin position="1"/>
        <end position="64"/>
    </location>
</feature>
<keyword evidence="3" id="KW-1185">Reference proteome</keyword>
<organism evidence="2 3">
    <name type="scientific">Corallincola holothuriorum</name>
    <dbReference type="NCBI Taxonomy" id="2282215"/>
    <lineage>
        <taxon>Bacteria</taxon>
        <taxon>Pseudomonadati</taxon>
        <taxon>Pseudomonadota</taxon>
        <taxon>Gammaproteobacteria</taxon>
        <taxon>Alteromonadales</taxon>
        <taxon>Psychromonadaceae</taxon>
        <taxon>Corallincola</taxon>
    </lineage>
</organism>
<accession>A0A368NKM8</accession>
<gene>
    <name evidence="2" type="ORF">DU002_10105</name>
</gene>
<reference evidence="2 3" key="1">
    <citation type="submission" date="2018-07" db="EMBL/GenBank/DDBJ databases">
        <title>Corallincola holothuriorum sp. nov., a new facultative anaerobe isolated from sea cucumber Apostichopus japonicus.</title>
        <authorList>
            <person name="Xia H."/>
        </authorList>
    </citation>
    <scope>NUCLEOTIDE SEQUENCE [LARGE SCALE GENOMIC DNA]</scope>
    <source>
        <strain evidence="2 3">C4</strain>
    </source>
</reference>
<dbReference type="Proteomes" id="UP000252558">
    <property type="component" value="Unassembled WGS sequence"/>
</dbReference>
<name>A0A368NKM8_9GAMM</name>
<evidence type="ECO:0000313" key="3">
    <source>
        <dbReference type="Proteomes" id="UP000252558"/>
    </source>
</evidence>
<dbReference type="SUPFAM" id="SSF54909">
    <property type="entry name" value="Dimeric alpha+beta barrel"/>
    <property type="match status" value="1"/>
</dbReference>
<dbReference type="Pfam" id="PF03992">
    <property type="entry name" value="ABM"/>
    <property type="match status" value="1"/>
</dbReference>
<dbReference type="RefSeq" id="WP_114338256.1">
    <property type="nucleotide sequence ID" value="NZ_QPID01000005.1"/>
</dbReference>
<evidence type="ECO:0000313" key="2">
    <source>
        <dbReference type="EMBL" id="RCU49969.1"/>
    </source>
</evidence>
<dbReference type="InterPro" id="IPR011008">
    <property type="entry name" value="Dimeric_a/b-barrel"/>
</dbReference>